<sequence>MYEGGGFKVELIGQKSGDGTEFLRIEDQAFEILSGMVMVDLKELSLRSHKRMIHTRDDLAEAGLIKAGKTAVVVDSGRAGKLWLRWANLALSRSVSHMYTWVHTGVGQTSADTSRVRPK</sequence>
<evidence type="ECO:0000313" key="2">
    <source>
        <dbReference type="Proteomes" id="UP000008783"/>
    </source>
</evidence>
<proteinExistence type="predicted"/>
<dbReference type="HOGENOM" id="CLU_2062631_0_0_1"/>
<dbReference type="InParanoid" id="E3KBJ2"/>
<keyword evidence="2" id="KW-1185">Reference proteome</keyword>
<evidence type="ECO:0000313" key="1">
    <source>
        <dbReference type="EMBL" id="EFP81488.1"/>
    </source>
</evidence>
<dbReference type="GeneID" id="10537226"/>
<reference key="1">
    <citation type="submission" date="2007-01" db="EMBL/GenBank/DDBJ databases">
        <title>The Genome Sequence of Puccinia graminis f. sp. tritici Strain CRL 75-36-700-3.</title>
        <authorList>
            <consortium name="The Broad Institute Genome Sequencing Platform"/>
            <person name="Birren B."/>
            <person name="Lander E."/>
            <person name="Galagan J."/>
            <person name="Nusbaum C."/>
            <person name="Devon K."/>
            <person name="Cuomo C."/>
            <person name="Jaffe D."/>
            <person name="Butler J."/>
            <person name="Alvarez P."/>
            <person name="Gnerre S."/>
            <person name="Grabherr M."/>
            <person name="Mauceli E."/>
            <person name="Brockman W."/>
            <person name="Young S."/>
            <person name="LaButti K."/>
            <person name="Sykes S."/>
            <person name="DeCaprio D."/>
            <person name="Crawford M."/>
            <person name="Koehrsen M."/>
            <person name="Engels R."/>
            <person name="Montgomery P."/>
            <person name="Pearson M."/>
            <person name="Howarth C."/>
            <person name="Larson L."/>
            <person name="White J."/>
            <person name="Zeng Q."/>
            <person name="Kodira C."/>
            <person name="Yandava C."/>
            <person name="Alvarado L."/>
            <person name="O'Leary S."/>
            <person name="Szabo L."/>
            <person name="Dean R."/>
            <person name="Schein J."/>
        </authorList>
    </citation>
    <scope>NUCLEOTIDE SEQUENCE</scope>
    <source>
        <strain>CRL 75-36-700-3</strain>
    </source>
</reference>
<dbReference type="EMBL" id="DS178279">
    <property type="protein sequence ID" value="EFP81488.1"/>
    <property type="molecule type" value="Genomic_DNA"/>
</dbReference>
<dbReference type="VEuPathDB" id="FungiDB:PGTG_07737"/>
<dbReference type="AlphaFoldDB" id="E3KBJ2"/>
<dbReference type="RefSeq" id="XP_003325907.1">
    <property type="nucleotide sequence ID" value="XM_003325859.1"/>
</dbReference>
<organism evidence="1 2">
    <name type="scientific">Puccinia graminis f. sp. tritici (strain CRL 75-36-700-3 / race SCCL)</name>
    <name type="common">Black stem rust fungus</name>
    <dbReference type="NCBI Taxonomy" id="418459"/>
    <lineage>
        <taxon>Eukaryota</taxon>
        <taxon>Fungi</taxon>
        <taxon>Dikarya</taxon>
        <taxon>Basidiomycota</taxon>
        <taxon>Pucciniomycotina</taxon>
        <taxon>Pucciniomycetes</taxon>
        <taxon>Pucciniales</taxon>
        <taxon>Pucciniaceae</taxon>
        <taxon>Puccinia</taxon>
    </lineage>
</organism>
<name>E3KBJ2_PUCGT</name>
<dbReference type="Proteomes" id="UP000008783">
    <property type="component" value="Unassembled WGS sequence"/>
</dbReference>
<protein>
    <submittedName>
        <fullName evidence="1">Uncharacterized protein</fullName>
    </submittedName>
</protein>
<dbReference type="KEGG" id="pgr:PGTG_07737"/>
<gene>
    <name evidence="1" type="ORF">PGTG_07737</name>
</gene>
<accession>E3KBJ2</accession>
<reference evidence="2" key="2">
    <citation type="journal article" date="2011" name="Proc. Natl. Acad. Sci. U.S.A.">
        <title>Obligate biotrophy features unraveled by the genomic analysis of rust fungi.</title>
        <authorList>
            <person name="Duplessis S."/>
            <person name="Cuomo C.A."/>
            <person name="Lin Y.-C."/>
            <person name="Aerts A."/>
            <person name="Tisserant E."/>
            <person name="Veneault-Fourrey C."/>
            <person name="Joly D.L."/>
            <person name="Hacquard S."/>
            <person name="Amselem J."/>
            <person name="Cantarel B.L."/>
            <person name="Chiu R."/>
            <person name="Coutinho P.M."/>
            <person name="Feau N."/>
            <person name="Field M."/>
            <person name="Frey P."/>
            <person name="Gelhaye E."/>
            <person name="Goldberg J."/>
            <person name="Grabherr M.G."/>
            <person name="Kodira C.D."/>
            <person name="Kohler A."/>
            <person name="Kuees U."/>
            <person name="Lindquist E.A."/>
            <person name="Lucas S.M."/>
            <person name="Mago R."/>
            <person name="Mauceli E."/>
            <person name="Morin E."/>
            <person name="Murat C."/>
            <person name="Pangilinan J.L."/>
            <person name="Park R."/>
            <person name="Pearson M."/>
            <person name="Quesneville H."/>
            <person name="Rouhier N."/>
            <person name="Sakthikumar S."/>
            <person name="Salamov A.A."/>
            <person name="Schmutz J."/>
            <person name="Selles B."/>
            <person name="Shapiro H."/>
            <person name="Tanguay P."/>
            <person name="Tuskan G.A."/>
            <person name="Henrissat B."/>
            <person name="Van de Peer Y."/>
            <person name="Rouze P."/>
            <person name="Ellis J.G."/>
            <person name="Dodds P.N."/>
            <person name="Schein J.E."/>
            <person name="Zhong S."/>
            <person name="Hamelin R.C."/>
            <person name="Grigoriev I.V."/>
            <person name="Szabo L.J."/>
            <person name="Martin F."/>
        </authorList>
    </citation>
    <scope>NUCLEOTIDE SEQUENCE [LARGE SCALE GENOMIC DNA]</scope>
    <source>
        <strain evidence="2">CRL 75-36-700-3 / race SCCL</strain>
    </source>
</reference>